<accession>A0A516SGF2</accession>
<dbReference type="KEGG" id="cari:FNU76_13040"/>
<dbReference type="AlphaFoldDB" id="A0A516SGF2"/>
<reference evidence="2" key="1">
    <citation type="submission" date="2019-07" db="EMBL/GenBank/DDBJ databases">
        <title>Chitinimonas sp. nov., isolated from Ny-Alesund, arctica soil.</title>
        <authorList>
            <person name="Xu Q."/>
            <person name="Peng F."/>
        </authorList>
    </citation>
    <scope>NUCLEOTIDE SEQUENCE [LARGE SCALE GENOMIC DNA]</scope>
    <source>
        <strain evidence="2">R3-44</strain>
    </source>
</reference>
<proteinExistence type="predicted"/>
<organism evidence="1 2">
    <name type="scientific">Chitinimonas arctica</name>
    <dbReference type="NCBI Taxonomy" id="2594795"/>
    <lineage>
        <taxon>Bacteria</taxon>
        <taxon>Pseudomonadati</taxon>
        <taxon>Pseudomonadota</taxon>
        <taxon>Betaproteobacteria</taxon>
        <taxon>Neisseriales</taxon>
        <taxon>Chitinibacteraceae</taxon>
        <taxon>Chitinimonas</taxon>
    </lineage>
</organism>
<gene>
    <name evidence="1" type="ORF">FNU76_13040</name>
</gene>
<dbReference type="Proteomes" id="UP000317550">
    <property type="component" value="Chromosome"/>
</dbReference>
<dbReference type="RefSeq" id="WP_144278605.1">
    <property type="nucleotide sequence ID" value="NZ_CP041730.1"/>
</dbReference>
<keyword evidence="2" id="KW-1185">Reference proteome</keyword>
<evidence type="ECO:0000313" key="2">
    <source>
        <dbReference type="Proteomes" id="UP000317550"/>
    </source>
</evidence>
<sequence>MSAVIRNSRVTEYLSVPLSVLIGATIGNEHGIHSADLPTHTFELRNTSSDFLEHALFFGQELRIKRIGFTHKFSKLDWRKKTPQLCPG</sequence>
<dbReference type="EMBL" id="CP041730">
    <property type="protein sequence ID" value="QDQ27212.1"/>
    <property type="molecule type" value="Genomic_DNA"/>
</dbReference>
<evidence type="ECO:0000313" key="1">
    <source>
        <dbReference type="EMBL" id="QDQ27212.1"/>
    </source>
</evidence>
<protein>
    <submittedName>
        <fullName evidence="1">Uncharacterized protein</fullName>
    </submittedName>
</protein>
<name>A0A516SGF2_9NEIS</name>